<comment type="caution">
    <text evidence="7">The sequence shown here is derived from an EMBL/GenBank/DDBJ whole genome shotgun (WGS) entry which is preliminary data.</text>
</comment>
<dbReference type="Proteomes" id="UP000239724">
    <property type="component" value="Unassembled WGS sequence"/>
</dbReference>
<keyword evidence="4" id="KW-0521">NADP</keyword>
<feature type="domain" description="NADH:flavin oxidoreductase/NADH oxidase N-terminal" evidence="6">
    <location>
        <begin position="6"/>
        <end position="342"/>
    </location>
</feature>
<dbReference type="Pfam" id="PF00724">
    <property type="entry name" value="Oxidored_FMN"/>
    <property type="match status" value="1"/>
</dbReference>
<dbReference type="CDD" id="cd02932">
    <property type="entry name" value="OYE_YqiM_FMN"/>
    <property type="match status" value="1"/>
</dbReference>
<evidence type="ECO:0000256" key="5">
    <source>
        <dbReference type="ARBA" id="ARBA00023002"/>
    </source>
</evidence>
<evidence type="ECO:0000256" key="3">
    <source>
        <dbReference type="ARBA" id="ARBA00022643"/>
    </source>
</evidence>
<evidence type="ECO:0000313" key="7">
    <source>
        <dbReference type="EMBL" id="PPQ30657.1"/>
    </source>
</evidence>
<dbReference type="EMBL" id="NHRY01000206">
    <property type="protein sequence ID" value="PPQ30657.1"/>
    <property type="molecule type" value="Genomic_DNA"/>
</dbReference>
<dbReference type="RefSeq" id="WP_104520348.1">
    <property type="nucleotide sequence ID" value="NZ_NHRY01000206.1"/>
</dbReference>
<evidence type="ECO:0000256" key="1">
    <source>
        <dbReference type="ARBA" id="ARBA00001917"/>
    </source>
</evidence>
<dbReference type="OrthoDB" id="9804454at2"/>
<gene>
    <name evidence="7" type="ORF">CCS01_18750</name>
</gene>
<proteinExistence type="predicted"/>
<protein>
    <submittedName>
        <fullName evidence="7">Oxidoreductase</fullName>
    </submittedName>
</protein>
<dbReference type="InterPro" id="IPR013785">
    <property type="entry name" value="Aldolase_TIM"/>
</dbReference>
<dbReference type="GO" id="GO:0010181">
    <property type="term" value="F:FMN binding"/>
    <property type="evidence" value="ECO:0007669"/>
    <property type="project" value="InterPro"/>
</dbReference>
<dbReference type="InterPro" id="IPR044152">
    <property type="entry name" value="YqjM-like"/>
</dbReference>
<dbReference type="InterPro" id="IPR001155">
    <property type="entry name" value="OxRdtase_FMN_N"/>
</dbReference>
<comment type="cofactor">
    <cofactor evidence="1">
        <name>FMN</name>
        <dbReference type="ChEBI" id="CHEBI:58210"/>
    </cofactor>
</comment>
<dbReference type="PANTHER" id="PTHR43303:SF4">
    <property type="entry name" value="NADPH DEHYDROGENASE C23G7.10C-RELATED"/>
    <property type="match status" value="1"/>
</dbReference>
<accession>A0A2S6N7T6</accession>
<dbReference type="AlphaFoldDB" id="A0A2S6N7T6"/>
<dbReference type="GO" id="GO:0050661">
    <property type="term" value="F:NADP binding"/>
    <property type="evidence" value="ECO:0007669"/>
    <property type="project" value="InterPro"/>
</dbReference>
<dbReference type="SUPFAM" id="SSF51395">
    <property type="entry name" value="FMN-linked oxidoreductases"/>
    <property type="match status" value="1"/>
</dbReference>
<name>A0A2S6N7T6_RHOGL</name>
<reference evidence="7 8" key="1">
    <citation type="journal article" date="2018" name="Arch. Microbiol.">
        <title>New insights into the metabolic potential of the phototrophic purple bacterium Rhodopila globiformis DSM 161(T) from its draft genome sequence and evidence for a vanadium-dependent nitrogenase.</title>
        <authorList>
            <person name="Imhoff J.F."/>
            <person name="Rahn T."/>
            <person name="Kunzel S."/>
            <person name="Neulinger S.C."/>
        </authorList>
    </citation>
    <scope>NUCLEOTIDE SEQUENCE [LARGE SCALE GENOMIC DNA]</scope>
    <source>
        <strain evidence="7 8">DSM 161</strain>
    </source>
</reference>
<evidence type="ECO:0000259" key="6">
    <source>
        <dbReference type="Pfam" id="PF00724"/>
    </source>
</evidence>
<sequence length="358" mass="37328">MSTPLLFQPISFRSVTARNRIVLAPMCQFSAHDGLGNDWHVQHLGARAAGGAGIVMTEATAVSAVGRITPHCMGLYTQAHQAQLARLAAVISHAGAVPAIQLAHAGRKASAKVPWEGGAPIPVEDGGWVPLAPSNLPAVPGATVPHALTASEIGDVIGQFVATARMARDAGFQIAELHAAHGYLGHSFLSPVSNHRTDAYGGALEGRMRFLMELTEAVRGEWPADLPLWVRLSCTDWVPGGLTIEETVEVSRRLAATGMVDLVDCSSGGLAPNQAIPSLHPGYQVPFAEAVRHRAGIATGAVGLITEPTHAAEIVANGRADVVLLGRALLADPAWPLHAAKALGAPPPLPPQYLRAAL</sequence>
<keyword evidence="2" id="KW-0285">Flavoprotein</keyword>
<dbReference type="PANTHER" id="PTHR43303">
    <property type="entry name" value="NADPH DEHYDROGENASE C23G7.10C-RELATED"/>
    <property type="match status" value="1"/>
</dbReference>
<keyword evidence="5" id="KW-0560">Oxidoreductase</keyword>
<dbReference type="GO" id="GO:0003959">
    <property type="term" value="F:NADPH dehydrogenase activity"/>
    <property type="evidence" value="ECO:0007669"/>
    <property type="project" value="InterPro"/>
</dbReference>
<evidence type="ECO:0000313" key="8">
    <source>
        <dbReference type="Proteomes" id="UP000239724"/>
    </source>
</evidence>
<evidence type="ECO:0000256" key="2">
    <source>
        <dbReference type="ARBA" id="ARBA00022630"/>
    </source>
</evidence>
<dbReference type="Gene3D" id="3.20.20.70">
    <property type="entry name" value="Aldolase class I"/>
    <property type="match status" value="1"/>
</dbReference>
<evidence type="ECO:0000256" key="4">
    <source>
        <dbReference type="ARBA" id="ARBA00022857"/>
    </source>
</evidence>
<keyword evidence="8" id="KW-1185">Reference proteome</keyword>
<organism evidence="7 8">
    <name type="scientific">Rhodopila globiformis</name>
    <name type="common">Rhodopseudomonas globiformis</name>
    <dbReference type="NCBI Taxonomy" id="1071"/>
    <lineage>
        <taxon>Bacteria</taxon>
        <taxon>Pseudomonadati</taxon>
        <taxon>Pseudomonadota</taxon>
        <taxon>Alphaproteobacteria</taxon>
        <taxon>Acetobacterales</taxon>
        <taxon>Acetobacteraceae</taxon>
        <taxon>Rhodopila</taxon>
    </lineage>
</organism>
<keyword evidence="3" id="KW-0288">FMN</keyword>